<dbReference type="AlphaFoldDB" id="A0A0W8DVN2"/>
<evidence type="ECO:0000256" key="1">
    <source>
        <dbReference type="SAM" id="MobiDB-lite"/>
    </source>
</evidence>
<feature type="compositionally biased region" description="Low complexity" evidence="1">
    <location>
        <begin position="220"/>
        <end position="234"/>
    </location>
</feature>
<dbReference type="EMBL" id="LNFO01000677">
    <property type="protein sequence ID" value="KUG00411.1"/>
    <property type="molecule type" value="Genomic_DNA"/>
</dbReference>
<name>A0A0W8DVN2_PHYNI</name>
<reference evidence="2 3" key="1">
    <citation type="submission" date="2015-11" db="EMBL/GenBank/DDBJ databases">
        <title>Genomes and virulence difference between two physiological races of Phytophthora nicotianae.</title>
        <authorList>
            <person name="Liu H."/>
            <person name="Ma X."/>
            <person name="Yu H."/>
            <person name="Fang D."/>
            <person name="Li Y."/>
            <person name="Wang X."/>
            <person name="Wang W."/>
            <person name="Dong Y."/>
            <person name="Xiao B."/>
        </authorList>
    </citation>
    <scope>NUCLEOTIDE SEQUENCE [LARGE SCALE GENOMIC DNA]</scope>
    <source>
        <strain evidence="3">race 0</strain>
    </source>
</reference>
<evidence type="ECO:0000313" key="2">
    <source>
        <dbReference type="EMBL" id="KUG00411.1"/>
    </source>
</evidence>
<proteinExistence type="predicted"/>
<feature type="region of interest" description="Disordered" evidence="1">
    <location>
        <begin position="200"/>
        <end position="234"/>
    </location>
</feature>
<dbReference type="OrthoDB" id="91404at2759"/>
<comment type="caution">
    <text evidence="2">The sequence shown here is derived from an EMBL/GenBank/DDBJ whole genome shotgun (WGS) entry which is preliminary data.</text>
</comment>
<gene>
    <name evidence="2" type="ORF">AM587_10002504</name>
</gene>
<dbReference type="Proteomes" id="UP000052943">
    <property type="component" value="Unassembled WGS sequence"/>
</dbReference>
<organism evidence="2 3">
    <name type="scientific">Phytophthora nicotianae</name>
    <name type="common">Potato buckeye rot agent</name>
    <name type="synonym">Phytophthora parasitica</name>
    <dbReference type="NCBI Taxonomy" id="4792"/>
    <lineage>
        <taxon>Eukaryota</taxon>
        <taxon>Sar</taxon>
        <taxon>Stramenopiles</taxon>
        <taxon>Oomycota</taxon>
        <taxon>Peronosporomycetes</taxon>
        <taxon>Peronosporales</taxon>
        <taxon>Peronosporaceae</taxon>
        <taxon>Phytophthora</taxon>
    </lineage>
</organism>
<accession>A0A0W8DVN2</accession>
<evidence type="ECO:0000313" key="3">
    <source>
        <dbReference type="Proteomes" id="UP000052943"/>
    </source>
</evidence>
<sequence length="246" mass="27617">METVALEWISSVGVKPQDVVHFVQQLNNVPKDAVCEIGEIFSRRCRTTFQKPGNQHERRNRNEIHLTCEPRVAEFLCKKFRGNNNAPEHDNDESQPIQFGKCSDSFSLPGKDWLTSPHYNHVAARVTLPSRAISVTDNPELQWIRSSTNPFFVDSSLTVDYDSMDPETAIEQTPLYSSEDLMTLAATEMTDLRLDDYTALGDASMPAPPPSTSGMDWDSSRLIPPSRSPPLRTSLGKDFLSLFAQN</sequence>
<protein>
    <submittedName>
        <fullName evidence="2">Uncharacterized protein</fullName>
    </submittedName>
</protein>